<dbReference type="Proteomes" id="UP001138500">
    <property type="component" value="Unassembled WGS sequence"/>
</dbReference>
<sequence>MADTCDTTSLRRIPGPPDATTFTELYASTGGRLYFGGMINASLPPGGAYHPGDSSPLEYYLAHPDEPFSALSGQLLGRHEARTGCPGCVHAGFARQLICRSPRAFDAGWGGDCRRAQGC</sequence>
<proteinExistence type="predicted"/>
<organism evidence="1 2">
    <name type="scientific">Teratosphaeria destructans</name>
    <dbReference type="NCBI Taxonomy" id="418781"/>
    <lineage>
        <taxon>Eukaryota</taxon>
        <taxon>Fungi</taxon>
        <taxon>Dikarya</taxon>
        <taxon>Ascomycota</taxon>
        <taxon>Pezizomycotina</taxon>
        <taxon>Dothideomycetes</taxon>
        <taxon>Dothideomycetidae</taxon>
        <taxon>Mycosphaerellales</taxon>
        <taxon>Teratosphaeriaceae</taxon>
        <taxon>Teratosphaeria</taxon>
    </lineage>
</organism>
<protein>
    <submittedName>
        <fullName evidence="1">Uncharacterized protein</fullName>
    </submittedName>
</protein>
<keyword evidence="2" id="KW-1185">Reference proteome</keyword>
<reference evidence="1 2" key="2">
    <citation type="journal article" date="2021" name="Curr. Genet.">
        <title>Genetic response to nitrogen starvation in the aggressive Eucalyptus foliar pathogen Teratosphaeria destructans.</title>
        <authorList>
            <person name="Havenga M."/>
            <person name="Wingfield B.D."/>
            <person name="Wingfield M.J."/>
            <person name="Dreyer L.L."/>
            <person name="Roets F."/>
            <person name="Aylward J."/>
        </authorList>
    </citation>
    <scope>NUCLEOTIDE SEQUENCE [LARGE SCALE GENOMIC DNA]</scope>
    <source>
        <strain evidence="1">CMW44962</strain>
    </source>
</reference>
<reference evidence="1 2" key="1">
    <citation type="journal article" date="2018" name="IMA Fungus">
        <title>IMA Genome-F 10: Nine draft genome sequences of Claviceps purpurea s.lat., including C. arundinis, C. humidiphila, and C. cf. spartinae, pseudomolecules for the pitch canker pathogen Fusarium circinatum, draft genome of Davidsoniella eucalypti, Grosmannia galeiformis, Quambalaria eucalypti, and Teratosphaeria destructans.</title>
        <authorList>
            <person name="Wingfield B.D."/>
            <person name="Liu M."/>
            <person name="Nguyen H.D."/>
            <person name="Lane F.A."/>
            <person name="Morgan S.W."/>
            <person name="De Vos L."/>
            <person name="Wilken P.M."/>
            <person name="Duong T.A."/>
            <person name="Aylward J."/>
            <person name="Coetzee M.P."/>
            <person name="Dadej K."/>
            <person name="De Beer Z.W."/>
            <person name="Findlay W."/>
            <person name="Havenga M."/>
            <person name="Kolarik M."/>
            <person name="Menzies J.G."/>
            <person name="Naidoo K."/>
            <person name="Pochopski O."/>
            <person name="Shoukouhi P."/>
            <person name="Santana Q.C."/>
            <person name="Seifert K.A."/>
            <person name="Soal N."/>
            <person name="Steenkamp E.T."/>
            <person name="Tatham C.T."/>
            <person name="van der Nest M.A."/>
            <person name="Wingfield M.J."/>
        </authorList>
    </citation>
    <scope>NUCLEOTIDE SEQUENCE [LARGE SCALE GENOMIC DNA]</scope>
    <source>
        <strain evidence="1">CMW44962</strain>
    </source>
</reference>
<dbReference type="EMBL" id="RIBY02000702">
    <property type="protein sequence ID" value="KAH9838808.1"/>
    <property type="molecule type" value="Genomic_DNA"/>
</dbReference>
<dbReference type="AlphaFoldDB" id="A0A9W7SWV9"/>
<evidence type="ECO:0000313" key="2">
    <source>
        <dbReference type="Proteomes" id="UP001138500"/>
    </source>
</evidence>
<gene>
    <name evidence="1" type="ORF">Tdes44962_MAKER08172</name>
</gene>
<comment type="caution">
    <text evidence="1">The sequence shown here is derived from an EMBL/GenBank/DDBJ whole genome shotgun (WGS) entry which is preliminary data.</text>
</comment>
<accession>A0A9W7SWV9</accession>
<name>A0A9W7SWV9_9PEZI</name>
<evidence type="ECO:0000313" key="1">
    <source>
        <dbReference type="EMBL" id="KAH9838808.1"/>
    </source>
</evidence>